<gene>
    <name evidence="2" type="ORF">MNEG_13046</name>
</gene>
<evidence type="ECO:0000256" key="1">
    <source>
        <dbReference type="SAM" id="MobiDB-lite"/>
    </source>
</evidence>
<evidence type="ECO:0000313" key="2">
    <source>
        <dbReference type="EMBL" id="KIY94916.1"/>
    </source>
</evidence>
<dbReference type="KEGG" id="mng:MNEG_13046"/>
<sequence>ARPGAAPREQNEQDVEDEEMEDAGKAAAPLLSYAQQLRAAAEAMAKAAASGALAGGFHNPLLGGGAPFGAAAQLAGAADTGQSDASGRVRAVGGGQAIGGLHARPGRGEGGDQRQPGPQGGAAGAERGLEARLTAEKHMIKLDSKAAAEESLLPFKPTGAVLVDVRDGPAARQQVPKAKAQQPRRGTQPGPHFGLRRKAGREELWYRSGIRIMVCIWSVRVEVRDVAKLQPTANGGHGDGGRDSGDDDDDEEVVVGTFTAVGPKMIDTAKRAVFRLLAGMAAGTRASQDPPAFWRRASFYENEAQFRGEVSEMADRLVALGPGRGRKG</sequence>
<proteinExistence type="predicted"/>
<feature type="region of interest" description="Disordered" evidence="1">
    <location>
        <begin position="230"/>
        <end position="250"/>
    </location>
</feature>
<feature type="non-terminal residue" evidence="2">
    <location>
        <position position="1"/>
    </location>
</feature>
<organism evidence="2 3">
    <name type="scientific">Monoraphidium neglectum</name>
    <dbReference type="NCBI Taxonomy" id="145388"/>
    <lineage>
        <taxon>Eukaryota</taxon>
        <taxon>Viridiplantae</taxon>
        <taxon>Chlorophyta</taxon>
        <taxon>core chlorophytes</taxon>
        <taxon>Chlorophyceae</taxon>
        <taxon>CS clade</taxon>
        <taxon>Sphaeropleales</taxon>
        <taxon>Selenastraceae</taxon>
        <taxon>Monoraphidium</taxon>
    </lineage>
</organism>
<feature type="region of interest" description="Disordered" evidence="1">
    <location>
        <begin position="168"/>
        <end position="195"/>
    </location>
</feature>
<protein>
    <submittedName>
        <fullName evidence="2">Uncharacterized protein</fullName>
    </submittedName>
</protein>
<feature type="compositionally biased region" description="Acidic residues" evidence="1">
    <location>
        <begin position="12"/>
        <end position="21"/>
    </location>
</feature>
<dbReference type="AlphaFoldDB" id="A0A0D2M023"/>
<accession>A0A0D2M023</accession>
<reference evidence="2 3" key="1">
    <citation type="journal article" date="2013" name="BMC Genomics">
        <title>Reconstruction of the lipid metabolism for the microalga Monoraphidium neglectum from its genome sequence reveals characteristics suitable for biofuel production.</title>
        <authorList>
            <person name="Bogen C."/>
            <person name="Al-Dilaimi A."/>
            <person name="Albersmeier A."/>
            <person name="Wichmann J."/>
            <person name="Grundmann M."/>
            <person name="Rupp O."/>
            <person name="Lauersen K.J."/>
            <person name="Blifernez-Klassen O."/>
            <person name="Kalinowski J."/>
            <person name="Goesmann A."/>
            <person name="Mussgnug J.H."/>
            <person name="Kruse O."/>
        </authorList>
    </citation>
    <scope>NUCLEOTIDE SEQUENCE [LARGE SCALE GENOMIC DNA]</scope>
    <source>
        <strain evidence="2 3">SAG 48.87</strain>
    </source>
</reference>
<name>A0A0D2M023_9CHLO</name>
<dbReference type="Proteomes" id="UP000054498">
    <property type="component" value="Unassembled WGS sequence"/>
</dbReference>
<feature type="region of interest" description="Disordered" evidence="1">
    <location>
        <begin position="96"/>
        <end position="125"/>
    </location>
</feature>
<evidence type="ECO:0000313" key="3">
    <source>
        <dbReference type="Proteomes" id="UP000054498"/>
    </source>
</evidence>
<dbReference type="EMBL" id="KK103812">
    <property type="protein sequence ID" value="KIY94916.1"/>
    <property type="molecule type" value="Genomic_DNA"/>
</dbReference>
<feature type="region of interest" description="Disordered" evidence="1">
    <location>
        <begin position="1"/>
        <end position="27"/>
    </location>
</feature>
<dbReference type="RefSeq" id="XP_013893936.1">
    <property type="nucleotide sequence ID" value="XM_014038482.1"/>
</dbReference>
<keyword evidence="3" id="KW-1185">Reference proteome</keyword>
<dbReference type="GeneID" id="25730469"/>